<feature type="compositionally biased region" description="Polar residues" evidence="6">
    <location>
        <begin position="224"/>
        <end position="233"/>
    </location>
</feature>
<dbReference type="GO" id="GO:0006906">
    <property type="term" value="P:vesicle fusion"/>
    <property type="evidence" value="ECO:0007669"/>
    <property type="project" value="TreeGrafter"/>
</dbReference>
<dbReference type="PANTHER" id="PTHR19305:SF9">
    <property type="entry name" value="SYNAPTOSOMAL-ASSOCIATED PROTEIN 29"/>
    <property type="match status" value="1"/>
</dbReference>
<keyword evidence="3" id="KW-0653">Protein transport</keyword>
<feature type="compositionally biased region" description="Low complexity" evidence="6">
    <location>
        <begin position="140"/>
        <end position="157"/>
    </location>
</feature>
<dbReference type="GO" id="GO:0005886">
    <property type="term" value="C:plasma membrane"/>
    <property type="evidence" value="ECO:0007669"/>
    <property type="project" value="TreeGrafter"/>
</dbReference>
<feature type="region of interest" description="Disordered" evidence="6">
    <location>
        <begin position="491"/>
        <end position="510"/>
    </location>
</feature>
<dbReference type="CDD" id="cd15886">
    <property type="entry name" value="SNARE_SEC9N"/>
    <property type="match status" value="1"/>
</dbReference>
<dbReference type="GO" id="GO:0006887">
    <property type="term" value="P:exocytosis"/>
    <property type="evidence" value="ECO:0007669"/>
    <property type="project" value="TreeGrafter"/>
</dbReference>
<feature type="compositionally biased region" description="Low complexity" evidence="6">
    <location>
        <begin position="298"/>
        <end position="307"/>
    </location>
</feature>
<dbReference type="Proteomes" id="UP000262825">
    <property type="component" value="Unassembled WGS sequence"/>
</dbReference>
<evidence type="ECO:0000256" key="3">
    <source>
        <dbReference type="ARBA" id="ARBA00022927"/>
    </source>
</evidence>
<dbReference type="PANTHER" id="PTHR19305">
    <property type="entry name" value="SYNAPTOSOMAL ASSOCIATED PROTEIN"/>
    <property type="match status" value="1"/>
</dbReference>
<feature type="compositionally biased region" description="Low complexity" evidence="6">
    <location>
        <begin position="210"/>
        <end position="220"/>
    </location>
</feature>
<evidence type="ECO:0000256" key="6">
    <source>
        <dbReference type="SAM" id="MobiDB-lite"/>
    </source>
</evidence>
<dbReference type="GO" id="GO:0031201">
    <property type="term" value="C:SNARE complex"/>
    <property type="evidence" value="ECO:0007669"/>
    <property type="project" value="TreeGrafter"/>
</dbReference>
<feature type="compositionally biased region" description="Polar residues" evidence="6">
    <location>
        <begin position="257"/>
        <end position="274"/>
    </location>
</feature>
<comment type="similarity">
    <text evidence="1">Belongs to the SNAP-25 family.</text>
</comment>
<dbReference type="AlphaFoldDB" id="A0A376BBK9"/>
<evidence type="ECO:0000313" key="9">
    <source>
        <dbReference type="Proteomes" id="UP000262825"/>
    </source>
</evidence>
<feature type="region of interest" description="Disordered" evidence="6">
    <location>
        <begin position="347"/>
        <end position="375"/>
    </location>
</feature>
<name>A0A376BBK9_9ASCO</name>
<feature type="domain" description="T-SNARE coiled-coil homology" evidence="7">
    <location>
        <begin position="672"/>
        <end position="734"/>
    </location>
</feature>
<keyword evidence="9" id="KW-1185">Reference proteome</keyword>
<dbReference type="GO" id="GO:0005484">
    <property type="term" value="F:SNAP receptor activity"/>
    <property type="evidence" value="ECO:0007669"/>
    <property type="project" value="TreeGrafter"/>
</dbReference>
<feature type="compositionally biased region" description="Polar residues" evidence="6">
    <location>
        <begin position="281"/>
        <end position="290"/>
    </location>
</feature>
<dbReference type="Gene3D" id="1.20.5.110">
    <property type="match status" value="2"/>
</dbReference>
<dbReference type="SUPFAM" id="SSF58038">
    <property type="entry name" value="SNARE fusion complex"/>
    <property type="match status" value="2"/>
</dbReference>
<proteinExistence type="inferred from homology"/>
<evidence type="ECO:0000256" key="4">
    <source>
        <dbReference type="ARBA" id="ARBA00072549"/>
    </source>
</evidence>
<dbReference type="VEuPathDB" id="FungiDB:SCODWIG_03730"/>
<keyword evidence="5" id="KW-0175">Coiled coil</keyword>
<dbReference type="FunFam" id="1.20.5.110:FF:000043">
    <property type="entry name" value="Protein transport protein sec9"/>
    <property type="match status" value="1"/>
</dbReference>
<dbReference type="SMART" id="SM00397">
    <property type="entry name" value="t_SNARE"/>
    <property type="match status" value="2"/>
</dbReference>
<feature type="coiled-coil region" evidence="5">
    <location>
        <begin position="553"/>
        <end position="587"/>
    </location>
</feature>
<feature type="compositionally biased region" description="Low complexity" evidence="6">
    <location>
        <begin position="347"/>
        <end position="368"/>
    </location>
</feature>
<reference evidence="9" key="1">
    <citation type="submission" date="2018-06" db="EMBL/GenBank/DDBJ databases">
        <authorList>
            <person name="Guldener U."/>
        </authorList>
    </citation>
    <scope>NUCLEOTIDE SEQUENCE [LARGE SCALE GENOMIC DNA]</scope>
    <source>
        <strain evidence="9">UTAD17</strain>
    </source>
</reference>
<feature type="compositionally biased region" description="Low complexity" evidence="6">
    <location>
        <begin position="87"/>
        <end position="114"/>
    </location>
</feature>
<feature type="compositionally biased region" description="Low complexity" evidence="6">
    <location>
        <begin position="455"/>
        <end position="470"/>
    </location>
</feature>
<organism evidence="8 9">
    <name type="scientific">Saccharomycodes ludwigii</name>
    <dbReference type="NCBI Taxonomy" id="36035"/>
    <lineage>
        <taxon>Eukaryota</taxon>
        <taxon>Fungi</taxon>
        <taxon>Dikarya</taxon>
        <taxon>Ascomycota</taxon>
        <taxon>Saccharomycotina</taxon>
        <taxon>Saccharomycetes</taxon>
        <taxon>Saccharomycodales</taxon>
        <taxon>Saccharomycodaceae</taxon>
        <taxon>Saccharomycodes</taxon>
    </lineage>
</organism>
<feature type="compositionally biased region" description="Polar residues" evidence="6">
    <location>
        <begin position="240"/>
        <end position="249"/>
    </location>
</feature>
<feature type="compositionally biased region" description="Polar residues" evidence="6">
    <location>
        <begin position="189"/>
        <end position="199"/>
    </location>
</feature>
<feature type="region of interest" description="Disordered" evidence="6">
    <location>
        <begin position="70"/>
        <end position="312"/>
    </location>
</feature>
<evidence type="ECO:0000259" key="7">
    <source>
        <dbReference type="PROSITE" id="PS50192"/>
    </source>
</evidence>
<keyword evidence="2" id="KW-0813">Transport</keyword>
<dbReference type="CDD" id="cd15857">
    <property type="entry name" value="SNARE_SEC9C"/>
    <property type="match status" value="1"/>
</dbReference>
<dbReference type="GO" id="GO:0015031">
    <property type="term" value="P:protein transport"/>
    <property type="evidence" value="ECO:0007669"/>
    <property type="project" value="UniProtKB-KW"/>
</dbReference>
<dbReference type="GO" id="GO:0019905">
    <property type="term" value="F:syntaxin binding"/>
    <property type="evidence" value="ECO:0007669"/>
    <property type="project" value="TreeGrafter"/>
</dbReference>
<dbReference type="InterPro" id="IPR000727">
    <property type="entry name" value="T_SNARE_dom"/>
</dbReference>
<evidence type="ECO:0000313" key="8">
    <source>
        <dbReference type="EMBL" id="SSD61969.1"/>
    </source>
</evidence>
<evidence type="ECO:0000256" key="1">
    <source>
        <dbReference type="ARBA" id="ARBA00009480"/>
    </source>
</evidence>
<dbReference type="PROSITE" id="PS50192">
    <property type="entry name" value="T_SNARE"/>
    <property type="match status" value="1"/>
</dbReference>
<gene>
    <name evidence="8" type="ORF">SCODWIG_03730</name>
</gene>
<evidence type="ECO:0000256" key="5">
    <source>
        <dbReference type="SAM" id="Coils"/>
    </source>
</evidence>
<protein>
    <recommendedName>
        <fullName evidence="4">Protein transport protein SEC9</fullName>
    </recommendedName>
</protein>
<evidence type="ECO:0000256" key="2">
    <source>
        <dbReference type="ARBA" id="ARBA00022448"/>
    </source>
</evidence>
<feature type="region of interest" description="Disordered" evidence="6">
    <location>
        <begin position="438"/>
        <end position="470"/>
    </location>
</feature>
<accession>A0A376BBK9</accession>
<dbReference type="EMBL" id="UFAJ01001027">
    <property type="protein sequence ID" value="SSD61969.1"/>
    <property type="molecule type" value="Genomic_DNA"/>
</dbReference>
<sequence length="735" mass="81480">MGLKKFLKLKPPDEDVVSINREKLNELGVAIKNPNKKKREKFAAYGVFARDKGKEKIYAPPGYEQYALKLQQEKDGASTSAEGEDLNSSPLDSNDKSNNNSSSSTTTTNNIENTGGRSGNSASDPYMKAPNKSDFDPYANNNYTNNYNENRGGNSSNPYEKIPTSSNNFNNNNNKPKYDNRGRGAAGYNNFTDFNSGVNSEPVDRYYATGGPSSSLGSGPYDSYENNKMTPQPVNGDGQNGNTYRNNGNPYGVRAARSTNDSNNSSVGRTTGAQPSPGGNPYSNMSTNDTVKNESNTEHNNTSTNTSMGVNPYGTMNTSSDYGAKNTNNGIIGSSNEYGVEDQNKTTSTTTISTSTPTGTTTTTTTTTANPIPNVGSTGYSTYEEDLNAPPLSAIATAQKQSSAQVFDDLNAPPGDGEEQAINYDPSTTVALEQDGEFQSNIGNGGDDLNGSIHDSQQYQSYDPNQNQNQDYGYDYQAGINDTGYKTFEQLQEEERQKQQQQEDEEVDEIKQQIRFTKQSSVASTRNTLKMAQEAEMAGMNTLGMLGHQSEQLNNVENNLMLMNVQNREAEDKVKELKKLNRSILAVHVSNPFTSKRRLREQEDRIKTQRMQDKLEQQQLNNGLYNSSRRIEGAFDENVHSINNASVRERYQRQEALNRSKKYQFENDEEDDEMELEIDRNLDKIGQISGRLRKLALATGQEVDGQQERIKKIEEDTDNLDINIHLNTTRLTNIR</sequence>